<evidence type="ECO:0000256" key="4">
    <source>
        <dbReference type="ARBA" id="ARBA00033987"/>
    </source>
</evidence>
<evidence type="ECO:0000256" key="3">
    <source>
        <dbReference type="ARBA" id="ARBA00023027"/>
    </source>
</evidence>
<dbReference type="PROSITE" id="PS51059">
    <property type="entry name" value="PARP_CATALYTIC"/>
    <property type="match status" value="1"/>
</dbReference>
<gene>
    <name evidence="7" type="primary">Parp2</name>
    <name evidence="7" type="ORF">SPIL2461_LOCUS7290</name>
</gene>
<protein>
    <recommendedName>
        <fullName evidence="5">Poly [ADP-ribose] polymerase</fullName>
        <shortName evidence="5">PARP</shortName>
        <ecNumber evidence="5">2.4.2.-</ecNumber>
    </recommendedName>
</protein>
<dbReference type="GO" id="GO:0005730">
    <property type="term" value="C:nucleolus"/>
    <property type="evidence" value="ECO:0007669"/>
    <property type="project" value="TreeGrafter"/>
</dbReference>
<proteinExistence type="predicted"/>
<keyword evidence="1 5" id="KW-0328">Glycosyltransferase</keyword>
<keyword evidence="8" id="KW-1185">Reference proteome</keyword>
<dbReference type="Pfam" id="PF00644">
    <property type="entry name" value="PARP"/>
    <property type="match status" value="1"/>
</dbReference>
<feature type="domain" description="PARP catalytic" evidence="6">
    <location>
        <begin position="28"/>
        <end position="247"/>
    </location>
</feature>
<sequence length="252" mass="28735">MVWLITEPFGTSIVFAATFWCARMFFSVLLQHHLDPKSWPDVAEVDKASEEFKTQKEYFDAACRPWAHKYDFDLQVARVFRVDKPVAGQPSSRPAGSSQQLFHGTQWEAAMGIVCDGFRLPNHSGMFGKGIYFADCPLKSWRYCFASKQMADSLPRLLGRGGYILMCWVDLGKKREEKEAKPELKGYNRRGWMAWFTGQRGAYDSVVGMTEEEGGALRVPEYIVYDTSQVRLAYLFEVFKSDRDAASNSNVI</sequence>
<dbReference type="InterPro" id="IPR050800">
    <property type="entry name" value="ARTD/PARP"/>
</dbReference>
<dbReference type="PANTHER" id="PTHR10459">
    <property type="entry name" value="DNA LIGASE"/>
    <property type="match status" value="1"/>
</dbReference>
<evidence type="ECO:0000256" key="5">
    <source>
        <dbReference type="RuleBase" id="RU362114"/>
    </source>
</evidence>
<dbReference type="GO" id="GO:0003950">
    <property type="term" value="F:NAD+ poly-ADP-ribosyltransferase activity"/>
    <property type="evidence" value="ECO:0007669"/>
    <property type="project" value="UniProtKB-UniRule"/>
</dbReference>
<evidence type="ECO:0000256" key="2">
    <source>
        <dbReference type="ARBA" id="ARBA00022679"/>
    </source>
</evidence>
<evidence type="ECO:0000313" key="7">
    <source>
        <dbReference type="EMBL" id="CAE7317069.1"/>
    </source>
</evidence>
<reference evidence="7" key="1">
    <citation type="submission" date="2021-02" db="EMBL/GenBank/DDBJ databases">
        <authorList>
            <person name="Dougan E. K."/>
            <person name="Rhodes N."/>
            <person name="Thang M."/>
            <person name="Chan C."/>
        </authorList>
    </citation>
    <scope>NUCLEOTIDE SEQUENCE</scope>
</reference>
<dbReference type="EMBL" id="CAJNIZ010011248">
    <property type="protein sequence ID" value="CAE7317069.1"/>
    <property type="molecule type" value="Genomic_DNA"/>
</dbReference>
<organism evidence="7 8">
    <name type="scientific">Symbiodinium pilosum</name>
    <name type="common">Dinoflagellate</name>
    <dbReference type="NCBI Taxonomy" id="2952"/>
    <lineage>
        <taxon>Eukaryota</taxon>
        <taxon>Sar</taxon>
        <taxon>Alveolata</taxon>
        <taxon>Dinophyceae</taxon>
        <taxon>Suessiales</taxon>
        <taxon>Symbiodiniaceae</taxon>
        <taxon>Symbiodinium</taxon>
    </lineage>
</organism>
<name>A0A812NKD9_SYMPI</name>
<evidence type="ECO:0000256" key="1">
    <source>
        <dbReference type="ARBA" id="ARBA00022676"/>
    </source>
</evidence>
<dbReference type="OrthoDB" id="424076at2759"/>
<dbReference type="EC" id="2.4.2.-" evidence="5"/>
<dbReference type="Gene3D" id="3.90.228.10">
    <property type="match status" value="1"/>
</dbReference>
<dbReference type="Proteomes" id="UP000649617">
    <property type="component" value="Unassembled WGS sequence"/>
</dbReference>
<evidence type="ECO:0000313" key="8">
    <source>
        <dbReference type="Proteomes" id="UP000649617"/>
    </source>
</evidence>
<accession>A0A812NKD9</accession>
<dbReference type="GO" id="GO:1990404">
    <property type="term" value="F:NAD+-protein mono-ADP-ribosyltransferase activity"/>
    <property type="evidence" value="ECO:0007669"/>
    <property type="project" value="TreeGrafter"/>
</dbReference>
<evidence type="ECO:0000259" key="6">
    <source>
        <dbReference type="PROSITE" id="PS51059"/>
    </source>
</evidence>
<keyword evidence="3 5" id="KW-0520">NAD</keyword>
<dbReference type="SUPFAM" id="SSF56399">
    <property type="entry name" value="ADP-ribosylation"/>
    <property type="match status" value="1"/>
</dbReference>
<comment type="caution">
    <text evidence="7">The sequence shown here is derived from an EMBL/GenBank/DDBJ whole genome shotgun (WGS) entry which is preliminary data.</text>
</comment>
<dbReference type="InterPro" id="IPR012317">
    <property type="entry name" value="Poly(ADP-ribose)pol_cat_dom"/>
</dbReference>
<keyword evidence="2 5" id="KW-0808">Transferase</keyword>
<comment type="catalytic activity">
    <reaction evidence="4">
        <text>NAD(+) + (ADP-D-ribosyl)n-acceptor = nicotinamide + (ADP-D-ribosyl)n+1-acceptor + H(+).</text>
        <dbReference type="EC" id="2.4.2.30"/>
    </reaction>
</comment>
<dbReference type="GO" id="GO:0070212">
    <property type="term" value="P:protein poly-ADP-ribosylation"/>
    <property type="evidence" value="ECO:0007669"/>
    <property type="project" value="TreeGrafter"/>
</dbReference>
<dbReference type="AlphaFoldDB" id="A0A812NKD9"/>
<dbReference type="PANTHER" id="PTHR10459:SF60">
    <property type="entry name" value="POLY [ADP-RIBOSE] POLYMERASE 2"/>
    <property type="match status" value="1"/>
</dbReference>
<dbReference type="GO" id="GO:0006302">
    <property type="term" value="P:double-strand break repair"/>
    <property type="evidence" value="ECO:0007669"/>
    <property type="project" value="TreeGrafter"/>
</dbReference>